<organism evidence="1 2">
    <name type="scientific">Pseudocohnilembus persalinus</name>
    <name type="common">Ciliate</name>
    <dbReference type="NCBI Taxonomy" id="266149"/>
    <lineage>
        <taxon>Eukaryota</taxon>
        <taxon>Sar</taxon>
        <taxon>Alveolata</taxon>
        <taxon>Ciliophora</taxon>
        <taxon>Intramacronucleata</taxon>
        <taxon>Oligohymenophorea</taxon>
        <taxon>Scuticociliatia</taxon>
        <taxon>Philasterida</taxon>
        <taxon>Pseudocohnilembidae</taxon>
        <taxon>Pseudocohnilembus</taxon>
    </lineage>
</organism>
<evidence type="ECO:0000313" key="2">
    <source>
        <dbReference type="Proteomes" id="UP000054937"/>
    </source>
</evidence>
<name>A0A0V0QUI3_PSEPJ</name>
<proteinExistence type="predicted"/>
<dbReference type="EMBL" id="LDAU01000102">
    <property type="protein sequence ID" value="KRX06025.1"/>
    <property type="molecule type" value="Genomic_DNA"/>
</dbReference>
<dbReference type="InParanoid" id="A0A0V0QUI3"/>
<protein>
    <submittedName>
        <fullName evidence="1">Uncharacterized protein</fullName>
    </submittedName>
</protein>
<reference evidence="1 2" key="1">
    <citation type="journal article" date="2015" name="Sci. Rep.">
        <title>Genome of the facultative scuticociliatosis pathogen Pseudocohnilembus persalinus provides insight into its virulence through horizontal gene transfer.</title>
        <authorList>
            <person name="Xiong J."/>
            <person name="Wang G."/>
            <person name="Cheng J."/>
            <person name="Tian M."/>
            <person name="Pan X."/>
            <person name="Warren A."/>
            <person name="Jiang C."/>
            <person name="Yuan D."/>
            <person name="Miao W."/>
        </authorList>
    </citation>
    <scope>NUCLEOTIDE SEQUENCE [LARGE SCALE GENOMIC DNA]</scope>
    <source>
        <strain evidence="1">36N120E</strain>
    </source>
</reference>
<evidence type="ECO:0000313" key="1">
    <source>
        <dbReference type="EMBL" id="KRX06025.1"/>
    </source>
</evidence>
<gene>
    <name evidence="1" type="ORF">PPERSA_01103</name>
</gene>
<keyword evidence="2" id="KW-1185">Reference proteome</keyword>
<comment type="caution">
    <text evidence="1">The sequence shown here is derived from an EMBL/GenBank/DDBJ whole genome shotgun (WGS) entry which is preliminary data.</text>
</comment>
<dbReference type="Proteomes" id="UP000054937">
    <property type="component" value="Unassembled WGS sequence"/>
</dbReference>
<accession>A0A0V0QUI3</accession>
<dbReference type="AlphaFoldDB" id="A0A0V0QUI3"/>
<sequence length="289" mass="33896">MKKRATYKKNGQLFSQIQVIAQIGNETVVENIDKQNDDIVQVKNKSQQIDLNCDSSQYSSSAFYSINQSNGAEIQNNFVQTQKTQINQLGYIKNTLKDIKDMKQDFQDQSFKNINKRFFRFLIDKLIQNYSDYKINYQIEQKNKTYLKYVDQTSCLLNNINECSFDLIDLFLELKKKQKFGCYSLKHYRILVLQLSEYSLKDLNEEDKQLHNNIFGKLFSEGHIVIINKIKKQISELVNNIIGQIQQLKDYQDSIKDDSNSKIPFTKTQISRINSGINKMQNGIYVQRL</sequence>